<gene>
    <name evidence="2" type="ORF">RB602_02455</name>
</gene>
<dbReference type="Gene3D" id="1.20.120.450">
    <property type="entry name" value="dinb family like domain"/>
    <property type="match status" value="1"/>
</dbReference>
<dbReference type="Proteomes" id="UP001302429">
    <property type="component" value="Chromosome"/>
</dbReference>
<proteinExistence type="predicted"/>
<dbReference type="InterPro" id="IPR017517">
    <property type="entry name" value="Maleyloyr_isom"/>
</dbReference>
<dbReference type="GO" id="GO:0046872">
    <property type="term" value="F:metal ion binding"/>
    <property type="evidence" value="ECO:0007669"/>
    <property type="project" value="InterPro"/>
</dbReference>
<accession>A0AA97F963</accession>
<evidence type="ECO:0000313" key="2">
    <source>
        <dbReference type="EMBL" id="WOE75593.1"/>
    </source>
</evidence>
<evidence type="ECO:0000259" key="1">
    <source>
        <dbReference type="Pfam" id="PF11716"/>
    </source>
</evidence>
<keyword evidence="3" id="KW-1185">Reference proteome</keyword>
<protein>
    <submittedName>
        <fullName evidence="2">TIGR03084 family metal-binding protein</fullName>
    </submittedName>
</protein>
<reference evidence="2 3" key="1">
    <citation type="submission" date="2023-10" db="EMBL/GenBank/DDBJ databases">
        <title>Complete genome sequence of a Sphingomonadaceae bacterium.</title>
        <authorList>
            <person name="Yan C."/>
        </authorList>
    </citation>
    <scope>NUCLEOTIDE SEQUENCE [LARGE SCALE GENOMIC DNA]</scope>
    <source>
        <strain evidence="2 3">SCSIO 66989</strain>
    </source>
</reference>
<sequence>MQQAEDFRTECDAIHALVAPLDTERLAQPTAFKGWSVDAILRHLHVWNVAADLSLTDEAGFQAFFAKVGAAVAKGGMSAFESDYLEGLSGPELVKAWVEFYPQLADHFAAADPKQRVAWAGPSMSARSSITARLMESWAHAQAIYDMLGQVRQDGDHIRNIVVLGVNTFGWTYKNRKLPVPETMPLLELTAPQSGDIWRYGEPGDAGRISGSATEFCQVVTQTRNIADTDLQVEGDIAREWMAMAQCFAGPPHDPPEPGVRKVAVV</sequence>
<dbReference type="SUPFAM" id="SSF109854">
    <property type="entry name" value="DinB/YfiT-like putative metalloenzymes"/>
    <property type="match status" value="1"/>
</dbReference>
<dbReference type="EMBL" id="CP136594">
    <property type="protein sequence ID" value="WOE75593.1"/>
    <property type="molecule type" value="Genomic_DNA"/>
</dbReference>
<evidence type="ECO:0000313" key="3">
    <source>
        <dbReference type="Proteomes" id="UP001302429"/>
    </source>
</evidence>
<feature type="domain" description="Mycothiol-dependent maleylpyruvate isomerase metal-binding" evidence="1">
    <location>
        <begin position="7"/>
        <end position="144"/>
    </location>
</feature>
<dbReference type="KEGG" id="acoa:RB602_02455"/>
<dbReference type="NCBIfam" id="TIGR03084">
    <property type="entry name" value="TIGR03084 family metal-binding protein"/>
    <property type="match status" value="1"/>
</dbReference>
<dbReference type="Pfam" id="PF11716">
    <property type="entry name" value="MDMPI_N"/>
    <property type="match status" value="1"/>
</dbReference>
<name>A0AA97F963_9SPHN</name>
<dbReference type="InterPro" id="IPR034660">
    <property type="entry name" value="DinB/YfiT-like"/>
</dbReference>
<dbReference type="InterPro" id="IPR024344">
    <property type="entry name" value="MDMPI_metal-binding"/>
</dbReference>
<dbReference type="NCBIfam" id="TIGR03083">
    <property type="entry name" value="maleylpyruvate isomerase family mycothiol-dependent enzyme"/>
    <property type="match status" value="1"/>
</dbReference>
<dbReference type="RefSeq" id="WP_317082639.1">
    <property type="nucleotide sequence ID" value="NZ_CP136594.1"/>
</dbReference>
<dbReference type="AlphaFoldDB" id="A0AA97F963"/>
<dbReference type="InterPro" id="IPR017518">
    <property type="entry name" value="CHP03084"/>
</dbReference>
<organism evidence="2 3">
    <name type="scientific">Alterisphingorhabdus coralli</name>
    <dbReference type="NCBI Taxonomy" id="3071408"/>
    <lineage>
        <taxon>Bacteria</taxon>
        <taxon>Pseudomonadati</taxon>
        <taxon>Pseudomonadota</taxon>
        <taxon>Alphaproteobacteria</taxon>
        <taxon>Sphingomonadales</taxon>
        <taxon>Sphingomonadaceae</taxon>
        <taxon>Alterisphingorhabdus (ex Yan et al. 2024)</taxon>
    </lineage>
</organism>